<dbReference type="RefSeq" id="XP_040723254.1">
    <property type="nucleotide sequence ID" value="XM_040869864.1"/>
</dbReference>
<dbReference type="GeneID" id="63786463"/>
<feature type="region of interest" description="Disordered" evidence="1">
    <location>
        <begin position="384"/>
        <end position="403"/>
    </location>
</feature>
<protein>
    <submittedName>
        <fullName evidence="2">Uncharacterized protein</fullName>
    </submittedName>
</protein>
<proteinExistence type="predicted"/>
<feature type="compositionally biased region" description="Polar residues" evidence="1">
    <location>
        <begin position="457"/>
        <end position="493"/>
    </location>
</feature>
<feature type="region of interest" description="Disordered" evidence="1">
    <location>
        <begin position="331"/>
        <end position="352"/>
    </location>
</feature>
<comment type="caution">
    <text evidence="2">The sequence shown here is derived from an EMBL/GenBank/DDBJ whole genome shotgun (WGS) entry which is preliminary data.</text>
</comment>
<dbReference type="Proteomes" id="UP000193685">
    <property type="component" value="Unassembled WGS sequence"/>
</dbReference>
<dbReference type="EMBL" id="MCFI01000018">
    <property type="protein sequence ID" value="ORY78143.1"/>
    <property type="molecule type" value="Genomic_DNA"/>
</dbReference>
<dbReference type="AlphaFoldDB" id="A0A1Y2F2R8"/>
<feature type="compositionally biased region" description="Polar residues" evidence="1">
    <location>
        <begin position="331"/>
        <end position="348"/>
    </location>
</feature>
<reference evidence="2 3" key="1">
    <citation type="submission" date="2016-07" db="EMBL/GenBank/DDBJ databases">
        <title>Pervasive Adenine N6-methylation of Active Genes in Fungi.</title>
        <authorList>
            <consortium name="DOE Joint Genome Institute"/>
            <person name="Mondo S.J."/>
            <person name="Dannebaum R.O."/>
            <person name="Kuo R.C."/>
            <person name="Labutti K."/>
            <person name="Haridas S."/>
            <person name="Kuo A."/>
            <person name="Salamov A."/>
            <person name="Ahrendt S.R."/>
            <person name="Lipzen A."/>
            <person name="Sullivan W."/>
            <person name="Andreopoulos W.B."/>
            <person name="Clum A."/>
            <person name="Lindquist E."/>
            <person name="Daum C."/>
            <person name="Ramamoorthy G.K."/>
            <person name="Gryganskyi A."/>
            <person name="Culley D."/>
            <person name="Magnuson J.K."/>
            <person name="James T.Y."/>
            <person name="O'Malley M.A."/>
            <person name="Stajich J.E."/>
            <person name="Spatafora J.W."/>
            <person name="Visel A."/>
            <person name="Grigoriev I.V."/>
        </authorList>
    </citation>
    <scope>NUCLEOTIDE SEQUENCE [LARGE SCALE GENOMIC DNA]</scope>
    <source>
        <strain evidence="2 3">12-1054</strain>
    </source>
</reference>
<evidence type="ECO:0000313" key="3">
    <source>
        <dbReference type="Proteomes" id="UP000193685"/>
    </source>
</evidence>
<sequence length="537" mass="60650">MIILSRHSTSPSCVRTSLWFLTILATLVHLMLSLQALEHLSSASAEAVRRKVNPPVESEYHLAPITKEELHTWFGSENVFPAKESPSRKLICYDATFSFLGLRNSESRTKLPQDLGPIKEEKNCKAFCNAQLENHARRIGDLFHPGRISSSSCLRSGAFELRSRAVVIHAPGALCNDFFADNQRQCPYAKSTCACEFTVYAPAVQMTRVKAKVTEEAPNGQYYISPRVSLQELQSHGIPANNCFPRPPFGKCGIENIAASVNPVSETSSWELREFKVVEENFDCSREAKINRWRQQKETCDCSRKNAKHGPLQCKSHNEVSVKRVSCQFQSQNSPHRQDVGSSHQQPNEAYATSAHDYSQPLNTTMDLDVANFDACIAAFQAEFSNEPPPGQESSSRQGEGVCPVNSMQCQPLQFAEHERNPVTFFPFNQHPWMWSAYKDDQQVQQFYSDHYTQVDPNNPVAESSNGQFFGSSQLHHQAPGTSQWQNPGSGEWQNEEQPGQTQWQEQGQCQWQDQEQNQGQDQGQNPLFNDWPWPSF</sequence>
<name>A0A1Y2F2R8_PROLT</name>
<organism evidence="2 3">
    <name type="scientific">Protomyces lactucae-debilis</name>
    <dbReference type="NCBI Taxonomy" id="2754530"/>
    <lineage>
        <taxon>Eukaryota</taxon>
        <taxon>Fungi</taxon>
        <taxon>Dikarya</taxon>
        <taxon>Ascomycota</taxon>
        <taxon>Taphrinomycotina</taxon>
        <taxon>Taphrinomycetes</taxon>
        <taxon>Taphrinales</taxon>
        <taxon>Protomycetaceae</taxon>
        <taxon>Protomyces</taxon>
    </lineage>
</organism>
<gene>
    <name evidence="2" type="ORF">BCR37DRAFT_382403</name>
</gene>
<evidence type="ECO:0000256" key="1">
    <source>
        <dbReference type="SAM" id="MobiDB-lite"/>
    </source>
</evidence>
<feature type="region of interest" description="Disordered" evidence="1">
    <location>
        <begin position="457"/>
        <end position="537"/>
    </location>
</feature>
<evidence type="ECO:0000313" key="2">
    <source>
        <dbReference type="EMBL" id="ORY78143.1"/>
    </source>
</evidence>
<feature type="compositionally biased region" description="Low complexity" evidence="1">
    <location>
        <begin position="496"/>
        <end position="527"/>
    </location>
</feature>
<accession>A0A1Y2F2R8</accession>
<keyword evidence="3" id="KW-1185">Reference proteome</keyword>